<dbReference type="GO" id="GO:0005795">
    <property type="term" value="C:Golgi stack"/>
    <property type="evidence" value="ECO:0007669"/>
    <property type="project" value="TreeGrafter"/>
</dbReference>
<keyword evidence="6" id="KW-0963">Cytoplasm</keyword>
<keyword evidence="4 6" id="KW-0067">ATP-binding</keyword>
<dbReference type="PROSITE" id="PS00674">
    <property type="entry name" value="AAA"/>
    <property type="match status" value="1"/>
</dbReference>
<dbReference type="Pfam" id="PF17862">
    <property type="entry name" value="AAA_lid_3"/>
    <property type="match status" value="1"/>
</dbReference>
<dbReference type="SUPFAM" id="SSF52540">
    <property type="entry name" value="P-loop containing nucleoside triphosphate hydrolases"/>
    <property type="match status" value="2"/>
</dbReference>
<dbReference type="InterPro" id="IPR039812">
    <property type="entry name" value="Vesicle-fus_ATPase"/>
</dbReference>
<accession>A0A7E4V1Q7</accession>
<sequence length="722" mass="80257">MNDAPSSSTNGQVNHVEVPIYDAWSPLSPTSMSPAPQGSHQGYNYPSTSQPDPQLPANPPQPRPYMAFGPRSLRYQCQPIPPASTTSYSTTQPPQNQYNYSTPGASLFMPSNANGRRRSRQSRMPHQNPLDYAAQLAERRARQPLNRPATNAAADLNSYLDSLLGIPPPRKRRRVEPSQPETPSRDSAPRSIISSDWDFQRMGVGGLDEQFDKIFRRAFASRIFPLELTEQLNLKHVRGILLYGPPGTGKTLIARQIAKMLNAREPKVVNGPEVFHKWVGESEEHVRKLFADAEQEWQECGSKSALHVIIFDELDAICRQRGRNVGSDVGDKIVNQLLTKIDGFEQLNNILVIGMTNRRDMIDTALLRPGRIEVQLEISLPDEKGRVQILNIHTAKMRECEKLHEDVDIDDIAKRTVNFSGAEIEGLVRAAQSSAMNRLIKVGKTVNLDDEASKKLKVTMEDFNYALANDVKASTITADVILEGMLRGELIKWCPEIDDILEIGRALSKQSEAPKSRGLIKLLITGAPNTGKTYLAAKIAKDAGFSVVKICRRESMIGMSDDAKCHFMQSMFDDACKSTSSVLLIDNIEAIIGYTPIGKRFSNSILQELLVLLNTQPPVGHRLLILATSSTRTFMEDVGIASRFSKVITIRQLQSVDEFITVIQESGILDDDGMQFIREKLKIFEKIPVIGIKSLLELLDFVSILDNPAAALILELQKLAIS</sequence>
<dbReference type="CDD" id="cd00009">
    <property type="entry name" value="AAA"/>
    <property type="match status" value="1"/>
</dbReference>
<comment type="function">
    <text evidence="6">Required for vesicle-mediated transport. Catalyzes the fusion of transport vesicles within the Golgi cisternae. Is also required for transport from the endoplasmic reticulum to the Golgi stack. Seems to function as a fusion protein required for the delivery of cargo proteins to all compartments of the Golgi stack independent of vesicle origin.</text>
</comment>
<dbReference type="PANTHER" id="PTHR23078:SF3">
    <property type="entry name" value="VESICLE-FUSING ATPASE"/>
    <property type="match status" value="1"/>
</dbReference>
<dbReference type="FunFam" id="3.40.50.300:FF:000154">
    <property type="entry name" value="Vesicle-fusing ATPase 1"/>
    <property type="match status" value="1"/>
</dbReference>
<dbReference type="EC" id="3.6.4.6" evidence="6"/>
<evidence type="ECO:0000256" key="1">
    <source>
        <dbReference type="ARBA" id="ARBA00006914"/>
    </source>
</evidence>
<reference evidence="10" key="2">
    <citation type="submission" date="2020-10" db="UniProtKB">
        <authorList>
            <consortium name="WormBaseParasite"/>
        </authorList>
    </citation>
    <scope>IDENTIFICATION</scope>
</reference>
<evidence type="ECO:0000313" key="10">
    <source>
        <dbReference type="WBParaSite" id="Pan_g15169.t1"/>
    </source>
</evidence>
<comment type="catalytic activity">
    <reaction evidence="6">
        <text>ATP + H2O = ADP + phosphate + H(+)</text>
        <dbReference type="Rhea" id="RHEA:13065"/>
        <dbReference type="ChEBI" id="CHEBI:15377"/>
        <dbReference type="ChEBI" id="CHEBI:15378"/>
        <dbReference type="ChEBI" id="CHEBI:30616"/>
        <dbReference type="ChEBI" id="CHEBI:43474"/>
        <dbReference type="ChEBI" id="CHEBI:456216"/>
        <dbReference type="EC" id="3.6.4.6"/>
    </reaction>
</comment>
<evidence type="ECO:0000256" key="7">
    <source>
        <dbReference type="SAM" id="MobiDB-lite"/>
    </source>
</evidence>
<keyword evidence="3 6" id="KW-0547">Nucleotide-binding</keyword>
<reference evidence="9" key="1">
    <citation type="journal article" date="2013" name="Genetics">
        <title>The draft genome and transcriptome of Panagrellus redivivus are shaped by the harsh demands of a free-living lifestyle.</title>
        <authorList>
            <person name="Srinivasan J."/>
            <person name="Dillman A.R."/>
            <person name="Macchietto M.G."/>
            <person name="Heikkinen L."/>
            <person name="Lakso M."/>
            <person name="Fracchia K.M."/>
            <person name="Antoshechkin I."/>
            <person name="Mortazavi A."/>
            <person name="Wong G."/>
            <person name="Sternberg P.W."/>
        </authorList>
    </citation>
    <scope>NUCLEOTIDE SEQUENCE [LARGE SCALE GENOMIC DNA]</scope>
    <source>
        <strain evidence="9">MT8872</strain>
    </source>
</reference>
<dbReference type="WBParaSite" id="Pan_g15169.t1">
    <property type="protein sequence ID" value="Pan_g15169.t1"/>
    <property type="gene ID" value="Pan_g15169"/>
</dbReference>
<keyword evidence="6" id="KW-0931">ER-Golgi transport</keyword>
<dbReference type="InterPro" id="IPR003959">
    <property type="entry name" value="ATPase_AAA_core"/>
</dbReference>
<keyword evidence="5 6" id="KW-0653">Protein transport</keyword>
<feature type="region of interest" description="Disordered" evidence="7">
    <location>
        <begin position="24"/>
        <end position="127"/>
    </location>
</feature>
<feature type="compositionally biased region" description="Pro residues" evidence="7">
    <location>
        <begin position="53"/>
        <end position="63"/>
    </location>
</feature>
<dbReference type="Proteomes" id="UP000492821">
    <property type="component" value="Unassembled WGS sequence"/>
</dbReference>
<dbReference type="GO" id="GO:0043001">
    <property type="term" value="P:Golgi to plasma membrane protein transport"/>
    <property type="evidence" value="ECO:0007669"/>
    <property type="project" value="TreeGrafter"/>
</dbReference>
<dbReference type="PANTHER" id="PTHR23078">
    <property type="entry name" value="VESICULAR-FUSION PROTEIN NSF"/>
    <property type="match status" value="1"/>
</dbReference>
<proteinExistence type="inferred from homology"/>
<dbReference type="Gene3D" id="1.10.8.60">
    <property type="match status" value="1"/>
</dbReference>
<dbReference type="Gene3D" id="3.40.50.300">
    <property type="entry name" value="P-loop containing nucleotide triphosphate hydrolases"/>
    <property type="match status" value="2"/>
</dbReference>
<comment type="subcellular location">
    <subcellularLocation>
        <location evidence="6">Cytoplasm</location>
    </subcellularLocation>
</comment>
<dbReference type="InterPro" id="IPR003960">
    <property type="entry name" value="ATPase_AAA_CS"/>
</dbReference>
<dbReference type="GO" id="GO:0005524">
    <property type="term" value="F:ATP binding"/>
    <property type="evidence" value="ECO:0007669"/>
    <property type="project" value="UniProtKB-UniRule"/>
</dbReference>
<keyword evidence="6" id="KW-0460">Magnesium</keyword>
<dbReference type="GO" id="GO:0046872">
    <property type="term" value="F:metal ion binding"/>
    <property type="evidence" value="ECO:0007669"/>
    <property type="project" value="UniProtKB-UniRule"/>
</dbReference>
<keyword evidence="9" id="KW-1185">Reference proteome</keyword>
<dbReference type="AlphaFoldDB" id="A0A7E4V1Q7"/>
<dbReference type="GO" id="GO:0035494">
    <property type="term" value="P:SNARE complex disassembly"/>
    <property type="evidence" value="ECO:0007669"/>
    <property type="project" value="InterPro"/>
</dbReference>
<dbReference type="FunFam" id="3.40.50.300:FF:000166">
    <property type="entry name" value="vesicle-fusing ATPase isoform X1"/>
    <property type="match status" value="1"/>
</dbReference>
<evidence type="ECO:0000259" key="8">
    <source>
        <dbReference type="SMART" id="SM00382"/>
    </source>
</evidence>
<dbReference type="SMART" id="SM00382">
    <property type="entry name" value="AAA"/>
    <property type="match status" value="2"/>
</dbReference>
<evidence type="ECO:0000256" key="3">
    <source>
        <dbReference type="ARBA" id="ARBA00022741"/>
    </source>
</evidence>
<name>A0A7E4V1Q7_PANRE</name>
<evidence type="ECO:0000256" key="4">
    <source>
        <dbReference type="ARBA" id="ARBA00022840"/>
    </source>
</evidence>
<keyword evidence="6" id="KW-0479">Metal-binding</keyword>
<feature type="region of interest" description="Disordered" evidence="7">
    <location>
        <begin position="161"/>
        <end position="192"/>
    </location>
</feature>
<dbReference type="FunFam" id="1.10.8.60:FF:000026">
    <property type="entry name" value="vesicle-fusing ATPase isoform X1"/>
    <property type="match status" value="1"/>
</dbReference>
<protein>
    <recommendedName>
        <fullName evidence="6">Vesicle-fusing ATPase</fullName>
        <ecNumber evidence="6">3.6.4.6</ecNumber>
    </recommendedName>
</protein>
<evidence type="ECO:0000256" key="5">
    <source>
        <dbReference type="ARBA" id="ARBA00022927"/>
    </source>
</evidence>
<dbReference type="InterPro" id="IPR003593">
    <property type="entry name" value="AAA+_ATPase"/>
</dbReference>
<comment type="similarity">
    <text evidence="1 6">Belongs to the AAA ATPase family.</text>
</comment>
<feature type="domain" description="AAA+ ATPase" evidence="8">
    <location>
        <begin position="518"/>
        <end position="639"/>
    </location>
</feature>
<keyword evidence="2 6" id="KW-0813">Transport</keyword>
<comment type="cofactor">
    <cofactor evidence="6">
        <name>Mg(2+)</name>
        <dbReference type="ChEBI" id="CHEBI:18420"/>
    </cofactor>
    <text evidence="6">Binds 1 Mg(2+) ion per subunit.</text>
</comment>
<feature type="compositionally biased region" description="Polar residues" evidence="7">
    <location>
        <begin position="98"/>
        <end position="114"/>
    </location>
</feature>
<evidence type="ECO:0000256" key="2">
    <source>
        <dbReference type="ARBA" id="ARBA00022448"/>
    </source>
</evidence>
<keyword evidence="6" id="KW-0378">Hydrolase</keyword>
<dbReference type="GO" id="GO:0006891">
    <property type="term" value="P:intra-Golgi vesicle-mediated transport"/>
    <property type="evidence" value="ECO:0007669"/>
    <property type="project" value="TreeGrafter"/>
</dbReference>
<dbReference type="CDD" id="cd22541">
    <property type="entry name" value="SP5_N"/>
    <property type="match status" value="1"/>
</dbReference>
<dbReference type="GO" id="GO:0016887">
    <property type="term" value="F:ATP hydrolysis activity"/>
    <property type="evidence" value="ECO:0007669"/>
    <property type="project" value="InterPro"/>
</dbReference>
<evidence type="ECO:0000313" key="9">
    <source>
        <dbReference type="Proteomes" id="UP000492821"/>
    </source>
</evidence>
<evidence type="ECO:0000256" key="6">
    <source>
        <dbReference type="RuleBase" id="RU367045"/>
    </source>
</evidence>
<dbReference type="InterPro" id="IPR041569">
    <property type="entry name" value="AAA_lid_3"/>
</dbReference>
<feature type="compositionally biased region" description="Polar residues" evidence="7">
    <location>
        <begin position="27"/>
        <end position="49"/>
    </location>
</feature>
<feature type="domain" description="AAA+ ATPase" evidence="8">
    <location>
        <begin position="236"/>
        <end position="382"/>
    </location>
</feature>
<feature type="compositionally biased region" description="Low complexity" evidence="7">
    <location>
        <begin position="83"/>
        <end position="97"/>
    </location>
</feature>
<organism evidence="9 10">
    <name type="scientific">Panagrellus redivivus</name>
    <name type="common">Microworm</name>
    <dbReference type="NCBI Taxonomy" id="6233"/>
    <lineage>
        <taxon>Eukaryota</taxon>
        <taxon>Metazoa</taxon>
        <taxon>Ecdysozoa</taxon>
        <taxon>Nematoda</taxon>
        <taxon>Chromadorea</taxon>
        <taxon>Rhabditida</taxon>
        <taxon>Tylenchina</taxon>
        <taxon>Panagrolaimomorpha</taxon>
        <taxon>Panagrolaimoidea</taxon>
        <taxon>Panagrolaimidae</taxon>
        <taxon>Panagrellus</taxon>
    </lineage>
</organism>
<dbReference type="Pfam" id="PF00004">
    <property type="entry name" value="AAA"/>
    <property type="match status" value="2"/>
</dbReference>
<dbReference type="InterPro" id="IPR027417">
    <property type="entry name" value="P-loop_NTPase"/>
</dbReference>